<reference evidence="2" key="1">
    <citation type="journal article" date="2022" name="Int. J. Syst. Evol. Microbiol.">
        <title>Prevotella lacticifex sp. nov., isolated from the rumen of cows.</title>
        <authorList>
            <person name="Shinkai T."/>
            <person name="Ikeyama N."/>
            <person name="Kumagai M."/>
            <person name="Ohmori H."/>
            <person name="Sakamoto M."/>
            <person name="Ohkuma M."/>
            <person name="Mitsumori M."/>
        </authorList>
    </citation>
    <scope>NUCLEOTIDE SEQUENCE</scope>
    <source>
        <strain evidence="2">R5076</strain>
    </source>
</reference>
<keyword evidence="3" id="KW-1185">Reference proteome</keyword>
<gene>
    <name evidence="2" type="ORF">PRLR5076_03180</name>
</gene>
<feature type="compositionally biased region" description="Low complexity" evidence="1">
    <location>
        <begin position="79"/>
        <end position="100"/>
    </location>
</feature>
<evidence type="ECO:0000313" key="2">
    <source>
        <dbReference type="EMBL" id="GJG57467.1"/>
    </source>
</evidence>
<evidence type="ECO:0000313" key="3">
    <source>
        <dbReference type="Proteomes" id="UP000825483"/>
    </source>
</evidence>
<dbReference type="InterPro" id="IPR009051">
    <property type="entry name" value="Helical_ferredxn"/>
</dbReference>
<dbReference type="EMBL" id="BPUB01000001">
    <property type="protein sequence ID" value="GJG57467.1"/>
    <property type="molecule type" value="Genomic_DNA"/>
</dbReference>
<dbReference type="Proteomes" id="UP000825483">
    <property type="component" value="Unassembled WGS sequence"/>
</dbReference>
<name>A0A9R1C7J4_9BACT</name>
<dbReference type="GO" id="GO:0051536">
    <property type="term" value="F:iron-sulfur cluster binding"/>
    <property type="evidence" value="ECO:0007669"/>
    <property type="project" value="InterPro"/>
</dbReference>
<dbReference type="Gene3D" id="1.10.1060.10">
    <property type="entry name" value="Alpha-helical ferredoxin"/>
    <property type="match status" value="1"/>
</dbReference>
<proteinExistence type="predicted"/>
<dbReference type="SUPFAM" id="SSF46548">
    <property type="entry name" value="alpha-helical ferredoxin"/>
    <property type="match status" value="1"/>
</dbReference>
<feature type="region of interest" description="Disordered" evidence="1">
    <location>
        <begin position="78"/>
        <end position="100"/>
    </location>
</feature>
<sequence>MIMIHIHEEAAHCLLCEDAPCTKACETGDVARAIRSIRFGNDKYALRFVANPTDADLQRAEDACIHYDRPIRIREMLNAVTRPSPSTTTPASPVSSARNA</sequence>
<organism evidence="2 3">
    <name type="scientific">Prevotella lacticifex</name>
    <dbReference type="NCBI Taxonomy" id="2854755"/>
    <lineage>
        <taxon>Bacteria</taxon>
        <taxon>Pseudomonadati</taxon>
        <taxon>Bacteroidota</taxon>
        <taxon>Bacteroidia</taxon>
        <taxon>Bacteroidales</taxon>
        <taxon>Prevotellaceae</taxon>
        <taxon>Prevotella</taxon>
    </lineage>
</organism>
<dbReference type="AlphaFoldDB" id="A0A9R1C7J4"/>
<accession>A0A9R1C7J4</accession>
<evidence type="ECO:0000256" key="1">
    <source>
        <dbReference type="SAM" id="MobiDB-lite"/>
    </source>
</evidence>
<protein>
    <submittedName>
        <fullName evidence="2">Uncharacterized protein</fullName>
    </submittedName>
</protein>
<comment type="caution">
    <text evidence="2">The sequence shown here is derived from an EMBL/GenBank/DDBJ whole genome shotgun (WGS) entry which is preliminary data.</text>
</comment>